<reference evidence="2" key="1">
    <citation type="journal article" date="2021" name="IMA Fungus">
        <title>Genomic characterization of three marine fungi, including Emericellopsis atlantica sp. nov. with signatures of a generalist lifestyle and marine biomass degradation.</title>
        <authorList>
            <person name="Hagestad O.C."/>
            <person name="Hou L."/>
            <person name="Andersen J.H."/>
            <person name="Hansen E.H."/>
            <person name="Altermark B."/>
            <person name="Li C."/>
            <person name="Kuhnert E."/>
            <person name="Cox R.J."/>
            <person name="Crous P.W."/>
            <person name="Spatafora J.W."/>
            <person name="Lail K."/>
            <person name="Amirebrahimi M."/>
            <person name="Lipzen A."/>
            <person name="Pangilinan J."/>
            <person name="Andreopoulos W."/>
            <person name="Hayes R.D."/>
            <person name="Ng V."/>
            <person name="Grigoriev I.V."/>
            <person name="Jackson S.A."/>
            <person name="Sutton T.D.S."/>
            <person name="Dobson A.D.W."/>
            <person name="Rama T."/>
        </authorList>
    </citation>
    <scope>NUCLEOTIDE SEQUENCE</scope>
    <source>
        <strain evidence="2">TS7</strain>
    </source>
</reference>
<feature type="region of interest" description="Disordered" evidence="1">
    <location>
        <begin position="218"/>
        <end position="304"/>
    </location>
</feature>
<feature type="region of interest" description="Disordered" evidence="1">
    <location>
        <begin position="1"/>
        <end position="80"/>
    </location>
</feature>
<keyword evidence="3" id="KW-1185">Reference proteome</keyword>
<dbReference type="Proteomes" id="UP000887229">
    <property type="component" value="Unassembled WGS sequence"/>
</dbReference>
<sequence length="415" mass="45008">MYAARHNQENLAHSRQVPTKQAPSSRSARFAGTPCNDGYENAKPILRSGKGRDFPKTPMQGQARAPLGAKTTNANVKTGQPAGEKTVLAGSRSAVTQKPTTTKKQSKPTLAVERKSILVIQSDDEEPEYAPPRPFEAPYQSDLLPPGGLTFEAFQNDKLLRGYYENFVNPVDEDGISLHDKGLRTEKAIALRKAEAYNEAQLQDLDWGMLDLKSVGRTPVKASGAPKTTRVTGQVKPRDTARRGRLSTTRSTTADRRNPPPSIVRKQPMSTAAPLRTLPRKAWRPLGNNGRGGPKLSAHEDRARIDAPVKSAITTTLEHIRDTRDEASSAAPYGRIRRAALRSGTSITSDKSEKNNASASTASNSTAPRRNGAVSVLDFAFLNVADSESDDGGVLPGNELLVLDEEEDFQLQPIA</sequence>
<evidence type="ECO:0000313" key="3">
    <source>
        <dbReference type="Proteomes" id="UP000887229"/>
    </source>
</evidence>
<accession>A0A9P7ZUW0</accession>
<dbReference type="AlphaFoldDB" id="A0A9P7ZUW0"/>
<dbReference type="OrthoDB" id="5327145at2759"/>
<proteinExistence type="predicted"/>
<dbReference type="EMBL" id="MU251243">
    <property type="protein sequence ID" value="KAG9258307.1"/>
    <property type="molecule type" value="Genomic_DNA"/>
</dbReference>
<evidence type="ECO:0000313" key="2">
    <source>
        <dbReference type="EMBL" id="KAG9258307.1"/>
    </source>
</evidence>
<feature type="region of interest" description="Disordered" evidence="1">
    <location>
        <begin position="341"/>
        <end position="369"/>
    </location>
</feature>
<feature type="compositionally biased region" description="Low complexity" evidence="1">
    <location>
        <begin position="355"/>
        <end position="367"/>
    </location>
</feature>
<organism evidence="2 3">
    <name type="scientific">Emericellopsis atlantica</name>
    <dbReference type="NCBI Taxonomy" id="2614577"/>
    <lineage>
        <taxon>Eukaryota</taxon>
        <taxon>Fungi</taxon>
        <taxon>Dikarya</taxon>
        <taxon>Ascomycota</taxon>
        <taxon>Pezizomycotina</taxon>
        <taxon>Sordariomycetes</taxon>
        <taxon>Hypocreomycetidae</taxon>
        <taxon>Hypocreales</taxon>
        <taxon>Bionectriaceae</taxon>
        <taxon>Emericellopsis</taxon>
    </lineage>
</organism>
<protein>
    <submittedName>
        <fullName evidence="2">Uncharacterized protein</fullName>
    </submittedName>
</protein>
<comment type="caution">
    <text evidence="2">The sequence shown here is derived from an EMBL/GenBank/DDBJ whole genome shotgun (WGS) entry which is preliminary data.</text>
</comment>
<dbReference type="GeneID" id="70293585"/>
<dbReference type="RefSeq" id="XP_046122231.1">
    <property type="nucleotide sequence ID" value="XM_046262682.1"/>
</dbReference>
<feature type="compositionally biased region" description="Polar residues" evidence="1">
    <location>
        <begin position="9"/>
        <end position="27"/>
    </location>
</feature>
<gene>
    <name evidence="2" type="ORF">F5Z01DRAFT_642877</name>
</gene>
<evidence type="ECO:0000256" key="1">
    <source>
        <dbReference type="SAM" id="MobiDB-lite"/>
    </source>
</evidence>
<name>A0A9P7ZUW0_9HYPO</name>